<evidence type="ECO:0000313" key="4">
    <source>
        <dbReference type="Proteomes" id="UP000481153"/>
    </source>
</evidence>
<dbReference type="Proteomes" id="UP000481153">
    <property type="component" value="Unassembled WGS sequence"/>
</dbReference>
<reference evidence="3 4" key="1">
    <citation type="submission" date="2019-07" db="EMBL/GenBank/DDBJ databases">
        <title>Genomics analysis of Aphanomyces spp. identifies a new class of oomycete effector associated with host adaptation.</title>
        <authorList>
            <person name="Gaulin E."/>
        </authorList>
    </citation>
    <scope>NUCLEOTIDE SEQUENCE [LARGE SCALE GENOMIC DNA]</scope>
    <source>
        <strain evidence="3 4">ATCC 201684</strain>
    </source>
</reference>
<dbReference type="VEuPathDB" id="FungiDB:AeMF1_004145"/>
<evidence type="ECO:0000313" key="3">
    <source>
        <dbReference type="EMBL" id="KAF0741957.1"/>
    </source>
</evidence>
<dbReference type="EMBL" id="VJMJ01000032">
    <property type="protein sequence ID" value="KAF0741957.1"/>
    <property type="molecule type" value="Genomic_DNA"/>
</dbReference>
<keyword evidence="4" id="KW-1185">Reference proteome</keyword>
<comment type="caution">
    <text evidence="3">The sequence shown here is derived from an EMBL/GenBank/DDBJ whole genome shotgun (WGS) entry which is preliminary data.</text>
</comment>
<name>A0A6G0XNZ6_9STRA</name>
<feature type="coiled-coil region" evidence="1">
    <location>
        <begin position="18"/>
        <end position="111"/>
    </location>
</feature>
<proteinExistence type="predicted"/>
<sequence length="248" mass="29081">MNFKFARQKKELTTTMNQKTIEELKRELEERKVQLDEQRSTRLSLQHDLDILQRKHQGIALVKSKKAAEYYTAHTQLLRAQKERDEVSQKRKALEKELDATAKQKAKWQQRLEHVTTVQTEERQQWSTFLASMEQTLLANTKHLVLEHTLHHELTIVNTKLQPKYEQGIKKLQEAKQEIQETKMIILDMEKKKQILNGRIRQAQFTHDQLQARERNARATLEAYDARADEASIQDGGKPSSMGTDDDQ</sequence>
<evidence type="ECO:0000256" key="2">
    <source>
        <dbReference type="SAM" id="MobiDB-lite"/>
    </source>
</evidence>
<accession>A0A6G0XNZ6</accession>
<gene>
    <name evidence="3" type="ORF">Ae201684_002899</name>
</gene>
<organism evidence="3 4">
    <name type="scientific">Aphanomyces euteiches</name>
    <dbReference type="NCBI Taxonomy" id="100861"/>
    <lineage>
        <taxon>Eukaryota</taxon>
        <taxon>Sar</taxon>
        <taxon>Stramenopiles</taxon>
        <taxon>Oomycota</taxon>
        <taxon>Saprolegniomycetes</taxon>
        <taxon>Saprolegniales</taxon>
        <taxon>Verrucalvaceae</taxon>
        <taxon>Aphanomyces</taxon>
    </lineage>
</organism>
<feature type="region of interest" description="Disordered" evidence="2">
    <location>
        <begin position="223"/>
        <end position="248"/>
    </location>
</feature>
<keyword evidence="1" id="KW-0175">Coiled coil</keyword>
<protein>
    <submittedName>
        <fullName evidence="3">Uncharacterized protein</fullName>
    </submittedName>
</protein>
<evidence type="ECO:0000256" key="1">
    <source>
        <dbReference type="SAM" id="Coils"/>
    </source>
</evidence>
<dbReference type="AlphaFoldDB" id="A0A6G0XNZ6"/>